<keyword evidence="1" id="KW-1133">Transmembrane helix</keyword>
<dbReference type="AlphaFoldDB" id="A0A564TUL6"/>
<accession>A0A564TUL6</accession>
<evidence type="ECO:0000313" key="3">
    <source>
        <dbReference type="EMBL" id="VUX10926.1"/>
    </source>
</evidence>
<dbReference type="Proteomes" id="UP000363661">
    <property type="component" value="Unassembled WGS sequence"/>
</dbReference>
<evidence type="ECO:0000313" key="4">
    <source>
        <dbReference type="Proteomes" id="UP000363661"/>
    </source>
</evidence>
<feature type="domain" description="DUF1648" evidence="2">
    <location>
        <begin position="14"/>
        <end position="59"/>
    </location>
</feature>
<sequence length="149" mass="16676">MKKISRVSTIISAIMLLTYIIVLISIWSRIPDTVPTHFNAAGVADSYGSKRNLAFEPVLAAFLLLFLSLMERIPAIWNFPVAVTEENRERLYKIAMIMMGGIKVLVTALLIDVGVSSLVEGYPIWPMYMMLGVMMILIIVSIVQMVRAK</sequence>
<evidence type="ECO:0000259" key="2">
    <source>
        <dbReference type="Pfam" id="PF07853"/>
    </source>
</evidence>
<gene>
    <name evidence="3" type="ORF">RTSSTS7063_01670</name>
</gene>
<protein>
    <recommendedName>
        <fullName evidence="2">DUF1648 domain-containing protein</fullName>
    </recommendedName>
</protein>
<name>A0A564TUL6_9FIRM</name>
<dbReference type="RefSeq" id="WP_117540508.1">
    <property type="nucleotide sequence ID" value="NZ_CABHNA010000057.1"/>
</dbReference>
<feature type="transmembrane region" description="Helical" evidence="1">
    <location>
        <begin position="123"/>
        <end position="143"/>
    </location>
</feature>
<evidence type="ECO:0000256" key="1">
    <source>
        <dbReference type="SAM" id="Phobius"/>
    </source>
</evidence>
<keyword evidence="1" id="KW-0472">Membrane</keyword>
<feature type="transmembrane region" description="Helical" evidence="1">
    <location>
        <begin position="91"/>
        <end position="111"/>
    </location>
</feature>
<proteinExistence type="predicted"/>
<feature type="transmembrane region" description="Helical" evidence="1">
    <location>
        <begin position="7"/>
        <end position="27"/>
    </location>
</feature>
<feature type="transmembrane region" description="Helical" evidence="1">
    <location>
        <begin position="53"/>
        <end position="70"/>
    </location>
</feature>
<organism evidence="3 4">
    <name type="scientific">[Ruminococcus] torques</name>
    <dbReference type="NCBI Taxonomy" id="33039"/>
    <lineage>
        <taxon>Bacteria</taxon>
        <taxon>Bacillati</taxon>
        <taxon>Bacillota</taxon>
        <taxon>Clostridia</taxon>
        <taxon>Lachnospirales</taxon>
        <taxon>Lachnospiraceae</taxon>
        <taxon>Mediterraneibacter</taxon>
    </lineage>
</organism>
<keyword evidence="1" id="KW-0812">Transmembrane</keyword>
<dbReference type="EMBL" id="CABHNA010000057">
    <property type="protein sequence ID" value="VUX10926.1"/>
    <property type="molecule type" value="Genomic_DNA"/>
</dbReference>
<reference evidence="3 4" key="1">
    <citation type="submission" date="2019-07" db="EMBL/GenBank/DDBJ databases">
        <authorList>
            <person name="Hibberd C M."/>
            <person name="Gehrig L. J."/>
            <person name="Chang H.-W."/>
            <person name="Venkatesh S."/>
        </authorList>
    </citation>
    <scope>NUCLEOTIDE SEQUENCE [LARGE SCALE GENOMIC DNA]</scope>
    <source>
        <strain evidence="3">Ruminococcus_torques_SSTS_Bg7063</strain>
    </source>
</reference>
<keyword evidence="4" id="KW-1185">Reference proteome</keyword>
<dbReference type="Pfam" id="PF07853">
    <property type="entry name" value="DUF1648"/>
    <property type="match status" value="1"/>
</dbReference>
<dbReference type="InterPro" id="IPR012867">
    <property type="entry name" value="DUF1648"/>
</dbReference>